<evidence type="ECO:0000256" key="12">
    <source>
        <dbReference type="RuleBase" id="RU003476"/>
    </source>
</evidence>
<evidence type="ECO:0000256" key="5">
    <source>
        <dbReference type="ARBA" id="ARBA00022723"/>
    </source>
</evidence>
<dbReference type="InterPro" id="IPR015797">
    <property type="entry name" value="NUDIX_hydrolase-like_dom_sf"/>
</dbReference>
<comment type="catalytic activity">
    <reaction evidence="10">
        <text>8-oxo-dGTP + H2O = 8-oxo-dGMP + diphosphate + H(+)</text>
        <dbReference type="Rhea" id="RHEA:31575"/>
        <dbReference type="ChEBI" id="CHEBI:15377"/>
        <dbReference type="ChEBI" id="CHEBI:15378"/>
        <dbReference type="ChEBI" id="CHEBI:33019"/>
        <dbReference type="ChEBI" id="CHEBI:63224"/>
        <dbReference type="ChEBI" id="CHEBI:77896"/>
        <dbReference type="EC" id="3.6.1.55"/>
    </reaction>
</comment>
<keyword evidence="3" id="KW-0515">Mutator protein</keyword>
<sequence>MSEVSPSFEVQVVGAAIVDSLEAPTRMLVAQRSAPQTVAGLWEFPGGKVEPGESCEQALVRELTEELGVQVRLGAEVPGAYPQGWRLNERLAMRVFFAEILAGTPETLEDHSALRWMPLPPVGEGILEAVEAAEILALPWIPADFPIVEALLRQLGRLGTGES</sequence>
<evidence type="ECO:0000256" key="4">
    <source>
        <dbReference type="ARBA" id="ARBA00022705"/>
    </source>
</evidence>
<name>A0A943YCT2_9MICC</name>
<dbReference type="InterPro" id="IPR047127">
    <property type="entry name" value="MutT-like"/>
</dbReference>
<dbReference type="GO" id="GO:0035539">
    <property type="term" value="F:8-oxo-7,8-dihydrodeoxyguanosine triphosphate pyrophosphatase activity"/>
    <property type="evidence" value="ECO:0007669"/>
    <property type="project" value="UniProtKB-EC"/>
</dbReference>
<dbReference type="PROSITE" id="PS51462">
    <property type="entry name" value="NUDIX"/>
    <property type="match status" value="1"/>
</dbReference>
<dbReference type="EC" id="3.6.1.55" evidence="11"/>
<proteinExistence type="inferred from homology"/>
<evidence type="ECO:0000256" key="9">
    <source>
        <dbReference type="ARBA" id="ARBA00023204"/>
    </source>
</evidence>
<evidence type="ECO:0000256" key="3">
    <source>
        <dbReference type="ARBA" id="ARBA00022457"/>
    </source>
</evidence>
<dbReference type="GO" id="GO:0006281">
    <property type="term" value="P:DNA repair"/>
    <property type="evidence" value="ECO:0007669"/>
    <property type="project" value="UniProtKB-KW"/>
</dbReference>
<dbReference type="SUPFAM" id="SSF55811">
    <property type="entry name" value="Nudix"/>
    <property type="match status" value="1"/>
</dbReference>
<protein>
    <recommendedName>
        <fullName evidence="11">8-oxo-dGTP diphosphatase</fullName>
        <ecNumber evidence="11">3.6.1.55</ecNumber>
    </recommendedName>
</protein>
<evidence type="ECO:0000259" key="13">
    <source>
        <dbReference type="PROSITE" id="PS51462"/>
    </source>
</evidence>
<dbReference type="EMBL" id="JAGZXI010000010">
    <property type="protein sequence ID" value="MBS6635441.1"/>
    <property type="molecule type" value="Genomic_DNA"/>
</dbReference>
<dbReference type="RefSeq" id="WP_303953383.1">
    <property type="nucleotide sequence ID" value="NZ_JAGZXI010000010.1"/>
</dbReference>
<gene>
    <name evidence="14" type="ORF">KH265_07320</name>
</gene>
<keyword evidence="7 12" id="KW-0378">Hydrolase</keyword>
<dbReference type="InterPro" id="IPR020084">
    <property type="entry name" value="NUDIX_hydrolase_CS"/>
</dbReference>
<dbReference type="InterPro" id="IPR000086">
    <property type="entry name" value="NUDIX_hydrolase_dom"/>
</dbReference>
<evidence type="ECO:0000256" key="7">
    <source>
        <dbReference type="ARBA" id="ARBA00022801"/>
    </source>
</evidence>
<feature type="domain" description="Nudix hydrolase" evidence="13">
    <location>
        <begin position="8"/>
        <end position="143"/>
    </location>
</feature>
<reference evidence="14" key="1">
    <citation type="submission" date="2021-02" db="EMBL/GenBank/DDBJ databases">
        <title>Infant gut strain persistence is associated with maternal origin, phylogeny, and functional potential including surface adhesion and iron acquisition.</title>
        <authorList>
            <person name="Lou Y.C."/>
        </authorList>
    </citation>
    <scope>NUCLEOTIDE SEQUENCE</scope>
    <source>
        <strain evidence="14">L1_008_092G1_dasL1_008_092G1_concoct_16</strain>
    </source>
</reference>
<organism evidence="14 15">
    <name type="scientific">Rothia mucilaginosa</name>
    <dbReference type="NCBI Taxonomy" id="43675"/>
    <lineage>
        <taxon>Bacteria</taxon>
        <taxon>Bacillati</taxon>
        <taxon>Actinomycetota</taxon>
        <taxon>Actinomycetes</taxon>
        <taxon>Micrococcales</taxon>
        <taxon>Micrococcaceae</taxon>
        <taxon>Rothia</taxon>
    </lineage>
</organism>
<dbReference type="GO" id="GO:0044715">
    <property type="term" value="F:8-oxo-dGDP phosphatase activity"/>
    <property type="evidence" value="ECO:0007669"/>
    <property type="project" value="TreeGrafter"/>
</dbReference>
<dbReference type="InterPro" id="IPR020476">
    <property type="entry name" value="Nudix_hydrolase"/>
</dbReference>
<dbReference type="Pfam" id="PF00293">
    <property type="entry name" value="NUDIX"/>
    <property type="match status" value="1"/>
</dbReference>
<dbReference type="AlphaFoldDB" id="A0A943YCT2"/>
<evidence type="ECO:0000313" key="14">
    <source>
        <dbReference type="EMBL" id="MBS6635441.1"/>
    </source>
</evidence>
<dbReference type="GO" id="GO:0046872">
    <property type="term" value="F:metal ion binding"/>
    <property type="evidence" value="ECO:0007669"/>
    <property type="project" value="UniProtKB-KW"/>
</dbReference>
<dbReference type="Gene3D" id="3.90.79.10">
    <property type="entry name" value="Nucleoside Triphosphate Pyrophosphohydrolase"/>
    <property type="match status" value="1"/>
</dbReference>
<evidence type="ECO:0000313" key="15">
    <source>
        <dbReference type="Proteomes" id="UP000739069"/>
    </source>
</evidence>
<comment type="caution">
    <text evidence="14">The sequence shown here is derived from an EMBL/GenBank/DDBJ whole genome shotgun (WGS) entry which is preliminary data.</text>
</comment>
<evidence type="ECO:0000256" key="2">
    <source>
        <dbReference type="ARBA" id="ARBA00005582"/>
    </source>
</evidence>
<evidence type="ECO:0000256" key="11">
    <source>
        <dbReference type="ARBA" id="ARBA00038905"/>
    </source>
</evidence>
<evidence type="ECO:0000256" key="10">
    <source>
        <dbReference type="ARBA" id="ARBA00035861"/>
    </source>
</evidence>
<dbReference type="PANTHER" id="PTHR47707:SF1">
    <property type="entry name" value="NUDIX HYDROLASE FAMILY PROTEIN"/>
    <property type="match status" value="1"/>
</dbReference>
<evidence type="ECO:0000256" key="1">
    <source>
        <dbReference type="ARBA" id="ARBA00001946"/>
    </source>
</evidence>
<keyword evidence="4" id="KW-0235">DNA replication</keyword>
<keyword evidence="6" id="KW-0227">DNA damage</keyword>
<evidence type="ECO:0000256" key="8">
    <source>
        <dbReference type="ARBA" id="ARBA00022842"/>
    </source>
</evidence>
<keyword evidence="8" id="KW-0460">Magnesium</keyword>
<dbReference type="PRINTS" id="PR00502">
    <property type="entry name" value="NUDIXFAMILY"/>
</dbReference>
<comment type="similarity">
    <text evidence="2 12">Belongs to the Nudix hydrolase family.</text>
</comment>
<dbReference type="CDD" id="cd03425">
    <property type="entry name" value="NUDIX_MutT_NudA_like"/>
    <property type="match status" value="1"/>
</dbReference>
<dbReference type="GO" id="GO:0044716">
    <property type="term" value="F:8-oxo-GDP phosphatase activity"/>
    <property type="evidence" value="ECO:0007669"/>
    <property type="project" value="TreeGrafter"/>
</dbReference>
<accession>A0A943YCT2</accession>
<comment type="cofactor">
    <cofactor evidence="1">
        <name>Mg(2+)</name>
        <dbReference type="ChEBI" id="CHEBI:18420"/>
    </cofactor>
</comment>
<keyword evidence="9" id="KW-0234">DNA repair</keyword>
<dbReference type="Proteomes" id="UP000739069">
    <property type="component" value="Unassembled WGS sequence"/>
</dbReference>
<dbReference type="PANTHER" id="PTHR47707">
    <property type="entry name" value="8-OXO-DGTP DIPHOSPHATASE"/>
    <property type="match status" value="1"/>
</dbReference>
<keyword evidence="5" id="KW-0479">Metal-binding</keyword>
<dbReference type="GO" id="GO:0008413">
    <property type="term" value="F:8-oxo-7,8-dihydroguanosine triphosphate pyrophosphatase activity"/>
    <property type="evidence" value="ECO:0007669"/>
    <property type="project" value="TreeGrafter"/>
</dbReference>
<dbReference type="GO" id="GO:0006260">
    <property type="term" value="P:DNA replication"/>
    <property type="evidence" value="ECO:0007669"/>
    <property type="project" value="UniProtKB-KW"/>
</dbReference>
<evidence type="ECO:0000256" key="6">
    <source>
        <dbReference type="ARBA" id="ARBA00022763"/>
    </source>
</evidence>
<dbReference type="PROSITE" id="PS00893">
    <property type="entry name" value="NUDIX_BOX"/>
    <property type="match status" value="1"/>
</dbReference>